<keyword evidence="2" id="KW-0862">Zinc</keyword>
<keyword evidence="6" id="KW-0863">Zinc-finger</keyword>
<dbReference type="Pfam" id="PF04082">
    <property type="entry name" value="Fungal_trans"/>
    <property type="match status" value="1"/>
</dbReference>
<dbReference type="SMART" id="SM00355">
    <property type="entry name" value="ZnF_C2H2"/>
    <property type="match status" value="2"/>
</dbReference>
<dbReference type="PROSITE" id="PS00028">
    <property type="entry name" value="ZINC_FINGER_C2H2_1"/>
    <property type="match status" value="2"/>
</dbReference>
<dbReference type="GO" id="GO:0003677">
    <property type="term" value="F:DNA binding"/>
    <property type="evidence" value="ECO:0007669"/>
    <property type="project" value="InterPro"/>
</dbReference>
<dbReference type="GO" id="GO:0008270">
    <property type="term" value="F:zinc ion binding"/>
    <property type="evidence" value="ECO:0007669"/>
    <property type="project" value="UniProtKB-KW"/>
</dbReference>
<reference evidence="9 10" key="1">
    <citation type="journal article" date="2018" name="IMA Fungus">
        <title>IMA Genome-F 9: Draft genome sequence of Annulohypoxylon stygium, Aspergillus mulundensis, Berkeleyomyces basicola (syn. Thielaviopsis basicola), Ceratocystis smalleyi, two Cercospora beticola strains, Coleophoma cylindrospora, Fusarium fracticaudum, Phialophora cf. hyalina, and Morchella septimelata.</title>
        <authorList>
            <person name="Wingfield B.D."/>
            <person name="Bills G.F."/>
            <person name="Dong Y."/>
            <person name="Huang W."/>
            <person name="Nel W.J."/>
            <person name="Swalarsk-Parry B.S."/>
            <person name="Vaghefi N."/>
            <person name="Wilken P.M."/>
            <person name="An Z."/>
            <person name="de Beer Z.W."/>
            <person name="De Vos L."/>
            <person name="Chen L."/>
            <person name="Duong T.A."/>
            <person name="Gao Y."/>
            <person name="Hammerbacher A."/>
            <person name="Kikkert J.R."/>
            <person name="Li Y."/>
            <person name="Li H."/>
            <person name="Li K."/>
            <person name="Li Q."/>
            <person name="Liu X."/>
            <person name="Ma X."/>
            <person name="Naidoo K."/>
            <person name="Pethybridge S.J."/>
            <person name="Sun J."/>
            <person name="Steenkamp E.T."/>
            <person name="van der Nest M.A."/>
            <person name="van Wyk S."/>
            <person name="Wingfield M.J."/>
            <person name="Xiong C."/>
            <person name="Yue Q."/>
            <person name="Zhang X."/>
        </authorList>
    </citation>
    <scope>NUCLEOTIDE SEQUENCE [LARGE SCALE GENOMIC DNA]</scope>
    <source>
        <strain evidence="9 10">BP6252</strain>
    </source>
</reference>
<dbReference type="PANTHER" id="PTHR47660">
    <property type="entry name" value="TRANSCRIPTION FACTOR WITH C2H2 AND ZN(2)-CYS(6) DNA BINDING DOMAIN (EUROFUNG)-RELATED-RELATED"/>
    <property type="match status" value="1"/>
</dbReference>
<protein>
    <recommendedName>
        <fullName evidence="8">C2H2-type domain-containing protein</fullName>
    </recommendedName>
</protein>
<keyword evidence="3" id="KW-0805">Transcription regulation</keyword>
<name>A0A3D8QSJ1_9HELO</name>
<sequence>MSNQDKGKHRCPDCGRAYKAAETLKRHRKNHGAVPSHVCSVCSAGFRRNDLLQRHIKIHQTRSSRSPDEPQPQNSTQTSSDNNTNSNLNNVTSPRWNGDAWAWPTRDGQSWAVSSFATPTPVDVTANNLMIDDVVSDQFDPLSWAIDSPLQLVDKMSEIGTDRLHSRQLASTFSPPLAQSALCSAEYDSIVLDLVEYAVTFSCPTSDETLLRLAARIENKLDFHGPFSASEPTYHLLDHCVTLFFKHFHLLYPFLREHDFRSGKHANYLYMVTSGIGLIYLKKDTSMLYTRLLAALRERLTMLIHFQQIPEENLLSVCQALLLTQMGIWTFRGEDHVKTAELVGSTVVYLARRLNLFNCDAGDRTDLRTWMNVSRSEMVQKWIKSEEQKRLAFGIYRTQLCVAIVTGCRPAVHWEEMNLFIPYPDHLWHLPVNELADSLSCLAHAPTIQTEYIFADLIRVTLDRNEKIPDLVQTDLQLILFALQQQVQYFCYDPESKARLHSIINAESLSGSLESTTHIVSNTDFLPLIHNKYQEDLLEQSARKMNDVRSEKARLYSALEKWKAGFTASLTTSQLPLERSTLMTSHLLYSISIIALKSPLFSFQRLATSPVIDKRLVLTRIAYNWASSREAELVARHACASYSLLRRELDRPLPDRAPFDVLTEVVIFHCAVLVWVYSGVRDSPGELVLDNNERISLYRANSGPLMIAYASLLRSINPLRIGSSTFVDDVIGMSRYPLPMLEDTVLCTVTD</sequence>
<evidence type="ECO:0000256" key="2">
    <source>
        <dbReference type="ARBA" id="ARBA00022833"/>
    </source>
</evidence>
<dbReference type="InterPro" id="IPR013087">
    <property type="entry name" value="Znf_C2H2_type"/>
</dbReference>
<feature type="region of interest" description="Disordered" evidence="7">
    <location>
        <begin position="59"/>
        <end position="99"/>
    </location>
</feature>
<keyword evidence="10" id="KW-1185">Reference proteome</keyword>
<keyword evidence="1" id="KW-0479">Metal-binding</keyword>
<dbReference type="SUPFAM" id="SSF57667">
    <property type="entry name" value="beta-beta-alpha zinc fingers"/>
    <property type="match status" value="1"/>
</dbReference>
<proteinExistence type="predicted"/>
<evidence type="ECO:0000259" key="8">
    <source>
        <dbReference type="PROSITE" id="PS50157"/>
    </source>
</evidence>
<dbReference type="STRING" id="1849047.A0A3D8QSJ1"/>
<accession>A0A3D8QSJ1</accession>
<dbReference type="GO" id="GO:0006351">
    <property type="term" value="P:DNA-templated transcription"/>
    <property type="evidence" value="ECO:0007669"/>
    <property type="project" value="InterPro"/>
</dbReference>
<dbReference type="PROSITE" id="PS50157">
    <property type="entry name" value="ZINC_FINGER_C2H2_2"/>
    <property type="match status" value="2"/>
</dbReference>
<dbReference type="Proteomes" id="UP000256645">
    <property type="component" value="Unassembled WGS sequence"/>
</dbReference>
<comment type="caution">
    <text evidence="9">The sequence shown here is derived from an EMBL/GenBank/DDBJ whole genome shotgun (WGS) entry which is preliminary data.</text>
</comment>
<dbReference type="OrthoDB" id="10018191at2759"/>
<keyword evidence="5" id="KW-0539">Nucleus</keyword>
<dbReference type="AlphaFoldDB" id="A0A3D8QSJ1"/>
<evidence type="ECO:0000313" key="10">
    <source>
        <dbReference type="Proteomes" id="UP000256645"/>
    </source>
</evidence>
<feature type="compositionally biased region" description="Low complexity" evidence="7">
    <location>
        <begin position="74"/>
        <end position="93"/>
    </location>
</feature>
<evidence type="ECO:0000256" key="6">
    <source>
        <dbReference type="PROSITE-ProRule" id="PRU00042"/>
    </source>
</evidence>
<dbReference type="EMBL" id="PDLM01000012">
    <property type="protein sequence ID" value="RDW64796.1"/>
    <property type="molecule type" value="Genomic_DNA"/>
</dbReference>
<dbReference type="InterPro" id="IPR036236">
    <property type="entry name" value="Znf_C2H2_sf"/>
</dbReference>
<evidence type="ECO:0000256" key="4">
    <source>
        <dbReference type="ARBA" id="ARBA00023163"/>
    </source>
</evidence>
<dbReference type="CDD" id="cd12148">
    <property type="entry name" value="fungal_TF_MHR"/>
    <property type="match status" value="1"/>
</dbReference>
<feature type="domain" description="C2H2-type" evidence="8">
    <location>
        <begin position="37"/>
        <end position="64"/>
    </location>
</feature>
<dbReference type="Gene3D" id="3.30.160.60">
    <property type="entry name" value="Classic Zinc Finger"/>
    <property type="match status" value="1"/>
</dbReference>
<dbReference type="Pfam" id="PF00096">
    <property type="entry name" value="zf-C2H2"/>
    <property type="match status" value="2"/>
</dbReference>
<evidence type="ECO:0000313" key="9">
    <source>
        <dbReference type="EMBL" id="RDW64796.1"/>
    </source>
</evidence>
<evidence type="ECO:0000256" key="3">
    <source>
        <dbReference type="ARBA" id="ARBA00023015"/>
    </source>
</evidence>
<feature type="domain" description="C2H2-type" evidence="8">
    <location>
        <begin position="9"/>
        <end position="31"/>
    </location>
</feature>
<dbReference type="PANTHER" id="PTHR47660:SF7">
    <property type="entry name" value="TRANSCRIPTION FACTOR WITH C2H2 AND ZN(2)-CYS(6) DNA BINDING DOMAIN (EUROFUNG)"/>
    <property type="match status" value="1"/>
</dbReference>
<evidence type="ECO:0000256" key="1">
    <source>
        <dbReference type="ARBA" id="ARBA00022723"/>
    </source>
</evidence>
<evidence type="ECO:0000256" key="5">
    <source>
        <dbReference type="ARBA" id="ARBA00023242"/>
    </source>
</evidence>
<organism evidence="9 10">
    <name type="scientific">Coleophoma cylindrospora</name>
    <dbReference type="NCBI Taxonomy" id="1849047"/>
    <lineage>
        <taxon>Eukaryota</taxon>
        <taxon>Fungi</taxon>
        <taxon>Dikarya</taxon>
        <taxon>Ascomycota</taxon>
        <taxon>Pezizomycotina</taxon>
        <taxon>Leotiomycetes</taxon>
        <taxon>Helotiales</taxon>
        <taxon>Dermateaceae</taxon>
        <taxon>Coleophoma</taxon>
    </lineage>
</organism>
<evidence type="ECO:0000256" key="7">
    <source>
        <dbReference type="SAM" id="MobiDB-lite"/>
    </source>
</evidence>
<gene>
    <name evidence="9" type="ORF">BP6252_10447</name>
</gene>
<keyword evidence="4" id="KW-0804">Transcription</keyword>
<dbReference type="InterPro" id="IPR007219">
    <property type="entry name" value="XnlR_reg_dom"/>
</dbReference>